<evidence type="ECO:0000313" key="1">
    <source>
        <dbReference type="EMBL" id="TVX81818.1"/>
    </source>
</evidence>
<keyword evidence="1" id="KW-0946">Virion</keyword>
<dbReference type="Proteomes" id="UP000317770">
    <property type="component" value="Unassembled WGS sequence"/>
</dbReference>
<name>A0A8B5Y1A4_9BACI</name>
<organism evidence="1 2">
    <name type="scientific">Peribacillus simplex</name>
    <dbReference type="NCBI Taxonomy" id="1478"/>
    <lineage>
        <taxon>Bacteria</taxon>
        <taxon>Bacillati</taxon>
        <taxon>Bacillota</taxon>
        <taxon>Bacilli</taxon>
        <taxon>Bacillales</taxon>
        <taxon>Bacillaceae</taxon>
        <taxon>Peribacillus</taxon>
    </lineage>
</organism>
<dbReference type="PANTHER" id="PTHR39179">
    <property type="entry name" value="SPORE COAT PROTEIN I"/>
    <property type="match status" value="1"/>
</dbReference>
<dbReference type="InterPro" id="IPR047175">
    <property type="entry name" value="CotS-like"/>
</dbReference>
<dbReference type="EMBL" id="VNKI01000003">
    <property type="protein sequence ID" value="TVX81818.1"/>
    <property type="molecule type" value="Genomic_DNA"/>
</dbReference>
<keyword evidence="1" id="KW-0167">Capsid protein</keyword>
<comment type="caution">
    <text evidence="1">The sequence shown here is derived from an EMBL/GenBank/DDBJ whole genome shotgun (WGS) entry which is preliminary data.</text>
</comment>
<reference evidence="1 2" key="1">
    <citation type="submission" date="2019-07" db="EMBL/GenBank/DDBJ databases">
        <title>Genome assembly of Bacillus simplex strain GGC-P6A.</title>
        <authorList>
            <person name="Jennings M.E."/>
            <person name="Barton H.A."/>
        </authorList>
    </citation>
    <scope>NUCLEOTIDE SEQUENCE [LARGE SCALE GENOMIC DNA]</scope>
    <source>
        <strain evidence="1 2">GGC-P6A</strain>
    </source>
</reference>
<dbReference type="SUPFAM" id="SSF56112">
    <property type="entry name" value="Protein kinase-like (PK-like)"/>
    <property type="match status" value="1"/>
</dbReference>
<dbReference type="InterPro" id="IPR014254">
    <property type="entry name" value="Spore_coat_YutH"/>
</dbReference>
<accession>A0A8B5Y1A4</accession>
<dbReference type="Gene3D" id="3.90.1200.10">
    <property type="match status" value="1"/>
</dbReference>
<evidence type="ECO:0000313" key="2">
    <source>
        <dbReference type="Proteomes" id="UP000317770"/>
    </source>
</evidence>
<dbReference type="NCBIfam" id="TIGR02905">
    <property type="entry name" value="spore_yutH"/>
    <property type="match status" value="1"/>
</dbReference>
<dbReference type="AlphaFoldDB" id="A0A8B5Y1A4"/>
<proteinExistence type="predicted"/>
<sequence length="349" mass="41499">MMSIFLLYPFDEGGHSMIEEIIFNNYGIQVELEEANNRFPSFRSGNMIYSIVPIENMEQEELVERHIMSQHLISQGDRHVSAFVLANHGSYVSEADEQLFILLANQALEGPKNFNPGRRLARFHQRGRNINETIRTCSRIGKWKELWEQRIDQLEKIWRDKLNAHPDNQFEKLFIETFPYYMVLGENAIQYLVDTEIDDTPQIVDSGTVCYERFLHDTWKSNKWIKNPFDWVFDHGTRDVAEWVREHYFQNVHTHQRGIGHFFHEYQSIEPLSSFSARLLYSRMLFPIHYFETVEEYFSKTSESRSNELEDKISSITKSSPQYESFLKHFYELAEVPAKQYDLPKIDWI</sequence>
<dbReference type="GO" id="GO:0042601">
    <property type="term" value="C:endospore-forming forespore"/>
    <property type="evidence" value="ECO:0007669"/>
    <property type="project" value="TreeGrafter"/>
</dbReference>
<dbReference type="InterPro" id="IPR011009">
    <property type="entry name" value="Kinase-like_dom_sf"/>
</dbReference>
<dbReference type="PANTHER" id="PTHR39179:SF2">
    <property type="entry name" value="ENDOSPORE COAT-ASSOCIATED PROTEIN YUTH"/>
    <property type="match status" value="1"/>
</dbReference>
<protein>
    <submittedName>
        <fullName evidence="1">Spore coat protein YutH</fullName>
    </submittedName>
</protein>
<gene>
    <name evidence="1" type="primary">yutH</name>
    <name evidence="1" type="ORF">FQP34_07705</name>
</gene>